<keyword evidence="3" id="KW-1185">Reference proteome</keyword>
<keyword evidence="1" id="KW-1133">Transmembrane helix</keyword>
<evidence type="ECO:0000256" key="1">
    <source>
        <dbReference type="SAM" id="Phobius"/>
    </source>
</evidence>
<sequence>MDVSDLVALALFVVGGGLVALMVVITQRAYKKDERSEFWVVYPTANGEKPIEQIENPVRRVEAPQED</sequence>
<gene>
    <name evidence="2" type="ORF">B0I28_104296</name>
</gene>
<evidence type="ECO:0000313" key="2">
    <source>
        <dbReference type="EMBL" id="PRY59138.1"/>
    </source>
</evidence>
<dbReference type="Proteomes" id="UP000238176">
    <property type="component" value="Unassembled WGS sequence"/>
</dbReference>
<name>A0A2T0UMP2_9ACTN</name>
<evidence type="ECO:0000313" key="3">
    <source>
        <dbReference type="Proteomes" id="UP000238176"/>
    </source>
</evidence>
<comment type="caution">
    <text evidence="2">The sequence shown here is derived from an EMBL/GenBank/DDBJ whole genome shotgun (WGS) entry which is preliminary data.</text>
</comment>
<keyword evidence="1" id="KW-0472">Membrane</keyword>
<dbReference type="RefSeq" id="WP_106364231.1">
    <property type="nucleotide sequence ID" value="NZ_PVTJ01000004.1"/>
</dbReference>
<dbReference type="AlphaFoldDB" id="A0A2T0UMP2"/>
<protein>
    <submittedName>
        <fullName evidence="2">Uncharacterized protein</fullName>
    </submittedName>
</protein>
<reference evidence="2 3" key="1">
    <citation type="submission" date="2018-03" db="EMBL/GenBank/DDBJ databases">
        <title>Genomic Encyclopedia of Type Strains, Phase III (KMG-III): the genomes of soil and plant-associated and newly described type strains.</title>
        <authorList>
            <person name="Whitman W."/>
        </authorList>
    </citation>
    <scope>NUCLEOTIDE SEQUENCE [LARGE SCALE GENOMIC DNA]</scope>
    <source>
        <strain evidence="2 3">CGMCC 4.7067</strain>
    </source>
</reference>
<organism evidence="2 3">
    <name type="scientific">Glycomyces artemisiae</name>
    <dbReference type="NCBI Taxonomy" id="1076443"/>
    <lineage>
        <taxon>Bacteria</taxon>
        <taxon>Bacillati</taxon>
        <taxon>Actinomycetota</taxon>
        <taxon>Actinomycetes</taxon>
        <taxon>Glycomycetales</taxon>
        <taxon>Glycomycetaceae</taxon>
        <taxon>Glycomyces</taxon>
    </lineage>
</organism>
<feature type="transmembrane region" description="Helical" evidence="1">
    <location>
        <begin position="6"/>
        <end position="25"/>
    </location>
</feature>
<accession>A0A2T0UMP2</accession>
<keyword evidence="1" id="KW-0812">Transmembrane</keyword>
<dbReference type="EMBL" id="PVTJ01000004">
    <property type="protein sequence ID" value="PRY59138.1"/>
    <property type="molecule type" value="Genomic_DNA"/>
</dbReference>
<proteinExistence type="predicted"/>